<keyword evidence="1" id="KW-1133">Transmembrane helix</keyword>
<protein>
    <submittedName>
        <fullName evidence="2">Uncharacterized protein</fullName>
    </submittedName>
</protein>
<organism evidence="2 3">
    <name type="scientific">Panicum virgatum</name>
    <name type="common">Blackwell switchgrass</name>
    <dbReference type="NCBI Taxonomy" id="38727"/>
    <lineage>
        <taxon>Eukaryota</taxon>
        <taxon>Viridiplantae</taxon>
        <taxon>Streptophyta</taxon>
        <taxon>Embryophyta</taxon>
        <taxon>Tracheophyta</taxon>
        <taxon>Spermatophyta</taxon>
        <taxon>Magnoliopsida</taxon>
        <taxon>Liliopsida</taxon>
        <taxon>Poales</taxon>
        <taxon>Poaceae</taxon>
        <taxon>PACMAD clade</taxon>
        <taxon>Panicoideae</taxon>
        <taxon>Panicodae</taxon>
        <taxon>Paniceae</taxon>
        <taxon>Panicinae</taxon>
        <taxon>Panicum</taxon>
        <taxon>Panicum sect. Hiantes</taxon>
    </lineage>
</organism>
<keyword evidence="3" id="KW-1185">Reference proteome</keyword>
<dbReference type="AlphaFoldDB" id="A0A8T0WII9"/>
<dbReference type="EMBL" id="CM029038">
    <property type="protein sequence ID" value="KAG2648702.1"/>
    <property type="molecule type" value="Genomic_DNA"/>
</dbReference>
<reference evidence="2" key="1">
    <citation type="submission" date="2020-05" db="EMBL/GenBank/DDBJ databases">
        <title>WGS assembly of Panicum virgatum.</title>
        <authorList>
            <person name="Lovell J.T."/>
            <person name="Jenkins J."/>
            <person name="Shu S."/>
            <person name="Juenger T.E."/>
            <person name="Schmutz J."/>
        </authorList>
    </citation>
    <scope>NUCLEOTIDE SEQUENCE</scope>
    <source>
        <strain evidence="2">AP13</strain>
    </source>
</reference>
<keyword evidence="1" id="KW-0472">Membrane</keyword>
<keyword evidence="1" id="KW-0812">Transmembrane</keyword>
<comment type="caution">
    <text evidence="2">The sequence shown here is derived from an EMBL/GenBank/DDBJ whole genome shotgun (WGS) entry which is preliminary data.</text>
</comment>
<sequence length="101" mass="10337">MASASNNDAALDAAVAADHHGGAARRGRGGGFPRLPYCRLRAAAVCFTVWGAAGILSTTVPSIAGNPHEAMVYFILFIVGVLLLLLLLLLLLSVAAPGDLP</sequence>
<accession>A0A8T0WII9</accession>
<evidence type="ECO:0000256" key="1">
    <source>
        <dbReference type="SAM" id="Phobius"/>
    </source>
</evidence>
<dbReference type="Proteomes" id="UP000823388">
    <property type="component" value="Chromosome 1N"/>
</dbReference>
<evidence type="ECO:0000313" key="3">
    <source>
        <dbReference type="Proteomes" id="UP000823388"/>
    </source>
</evidence>
<proteinExistence type="predicted"/>
<feature type="transmembrane region" description="Helical" evidence="1">
    <location>
        <begin position="70"/>
        <end position="96"/>
    </location>
</feature>
<name>A0A8T0WII9_PANVG</name>
<gene>
    <name evidence="2" type="ORF">PVAP13_1NG061000</name>
</gene>
<evidence type="ECO:0000313" key="2">
    <source>
        <dbReference type="EMBL" id="KAG2648702.1"/>
    </source>
</evidence>
<feature type="transmembrane region" description="Helical" evidence="1">
    <location>
        <begin position="42"/>
        <end position="64"/>
    </location>
</feature>